<dbReference type="EMBL" id="BEGY01000009">
    <property type="protein sequence ID" value="GAX74739.1"/>
    <property type="molecule type" value="Genomic_DNA"/>
</dbReference>
<proteinExistence type="predicted"/>
<feature type="region of interest" description="Disordered" evidence="1">
    <location>
        <begin position="909"/>
        <end position="937"/>
    </location>
</feature>
<feature type="compositionally biased region" description="Polar residues" evidence="1">
    <location>
        <begin position="925"/>
        <end position="937"/>
    </location>
</feature>
<dbReference type="Proteomes" id="UP000232323">
    <property type="component" value="Unassembled WGS sequence"/>
</dbReference>
<feature type="region of interest" description="Disordered" evidence="1">
    <location>
        <begin position="1"/>
        <end position="28"/>
    </location>
</feature>
<organism evidence="2 3">
    <name type="scientific">Chlamydomonas eustigma</name>
    <dbReference type="NCBI Taxonomy" id="1157962"/>
    <lineage>
        <taxon>Eukaryota</taxon>
        <taxon>Viridiplantae</taxon>
        <taxon>Chlorophyta</taxon>
        <taxon>core chlorophytes</taxon>
        <taxon>Chlorophyceae</taxon>
        <taxon>CS clade</taxon>
        <taxon>Chlamydomonadales</taxon>
        <taxon>Chlamydomonadaceae</taxon>
        <taxon>Chlamydomonas</taxon>
    </lineage>
</organism>
<evidence type="ECO:0000313" key="3">
    <source>
        <dbReference type="Proteomes" id="UP000232323"/>
    </source>
</evidence>
<gene>
    <name evidence="2" type="ORF">CEUSTIGMA_g2186.t1</name>
</gene>
<feature type="compositionally biased region" description="Polar residues" evidence="1">
    <location>
        <begin position="298"/>
        <end position="309"/>
    </location>
</feature>
<keyword evidence="3" id="KW-1185">Reference proteome</keyword>
<evidence type="ECO:0000313" key="2">
    <source>
        <dbReference type="EMBL" id="GAX74739.1"/>
    </source>
</evidence>
<feature type="compositionally biased region" description="Pro residues" evidence="1">
    <location>
        <begin position="262"/>
        <end position="283"/>
    </location>
</feature>
<feature type="region of interest" description="Disordered" evidence="1">
    <location>
        <begin position="623"/>
        <end position="714"/>
    </location>
</feature>
<sequence length="1013" mass="110397">MSETNDNATSETSATQAPTSLLPAKAQTQKRGLAHIMLNQAKARWRKIRLATKGIMRAKLLAASDKQEFQQDSKQALNEALTGASDVKLQASDMRDLQSINYMKQGDAELYSEDMLQKRHSMRHEPLVVRAIQEWWSFVPKSATQDTQTDVTAPMTYISKESYCALVIIIQLVLLPRFKMEPDLNYDPEEDWENDSKGKAMMDYPDFFDAMFELADLWCPSVSPEEYSKLLNELLADARKHKWASPSPPPLKLSTHLSVSPPSTPPAAKPSTPPQKPATPPKPINMSYKPPKAVAPKATTQSVGPNIRQSTRKTHTAVKAQPRVKSPGRSRSPPFDTKRPEEHIWDVRLPQRHLDRPSILPDAPMTVSMAEVPHLHPASFKMASKWYRMYVKKMLDRYKDIGGIPIHRSENTTAYQAVKATSSVNSYAPPPEVKQVDVNVGTESNKEPSACIAVTGGHILSPLENIRPLALEKSNQALPVNTAGKIEADRVSGEITQGARDGSMLAAEGVGVEIVPGLEPVTKDGCIQVAEVSFSSNDLNLFPNLDPLHAFGSASTQPWDVSRAPSLELSFFPKVTGAVSSEFSSTSIMSIGSEDNPKLSVIPSLKAMQPSATDPIVVKAEATTKVMHPRPTSKPGSPKQPAPKTPTPHSQGGGSGRSSPPRSPNDKSSRVSSSPSRPRSPSSPHGISSEIKRARGAMSPSKSERPPRIPVTSVELIPPTDLPLVRMRQLKPMSITCHGFMQVIELQTSTKATSEKLISAPASAQQDLPDFDLQSLHHKLENLEGLIWLKESKLYKAPTSPRPLNPVLQLLDLRVSSNGLTTLNRRLPIRVQLPHERLPRPGSPSPSSSPPRTRRSSPTQSPRSRAPAGGLFTSLTLPTLVTSSTAYKSSDAIDSNKVTASGWINPVEGTTVSSQNNPAPHHDSLPQQISTSSGSGTFVKTEASEALKGSHLDDVHRVQAGQDKEVLTLSGRTRRIIWETSTMAPKGKKLSSLMIMPKKKQVMSKARADGSSA</sequence>
<accession>A0A250WVK6</accession>
<feature type="region of interest" description="Disordered" evidence="1">
    <location>
        <begin position="242"/>
        <end position="338"/>
    </location>
</feature>
<dbReference type="OrthoDB" id="549564at2759"/>
<feature type="compositionally biased region" description="Low complexity" evidence="1">
    <location>
        <begin position="670"/>
        <end position="689"/>
    </location>
</feature>
<evidence type="ECO:0000256" key="1">
    <source>
        <dbReference type="SAM" id="MobiDB-lite"/>
    </source>
</evidence>
<dbReference type="AlphaFoldDB" id="A0A250WVK6"/>
<name>A0A250WVK6_9CHLO</name>
<feature type="compositionally biased region" description="Polar residues" evidence="1">
    <location>
        <begin position="1"/>
        <end position="19"/>
    </location>
</feature>
<feature type="compositionally biased region" description="Low complexity" evidence="1">
    <location>
        <begin position="856"/>
        <end position="872"/>
    </location>
</feature>
<comment type="caution">
    <text evidence="2">The sequence shown here is derived from an EMBL/GenBank/DDBJ whole genome shotgun (WGS) entry which is preliminary data.</text>
</comment>
<feature type="region of interest" description="Disordered" evidence="1">
    <location>
        <begin position="826"/>
        <end position="872"/>
    </location>
</feature>
<protein>
    <submittedName>
        <fullName evidence="2">Uncharacterized protein</fullName>
    </submittedName>
</protein>
<reference evidence="2 3" key="1">
    <citation type="submission" date="2017-08" db="EMBL/GenBank/DDBJ databases">
        <title>Acidophilic green algal genome provides insights into adaptation to an acidic environment.</title>
        <authorList>
            <person name="Hirooka S."/>
            <person name="Hirose Y."/>
            <person name="Kanesaki Y."/>
            <person name="Higuchi S."/>
            <person name="Fujiwara T."/>
            <person name="Onuma R."/>
            <person name="Era A."/>
            <person name="Ohbayashi R."/>
            <person name="Uzuka A."/>
            <person name="Nozaki H."/>
            <person name="Yoshikawa H."/>
            <person name="Miyagishima S.Y."/>
        </authorList>
    </citation>
    <scope>NUCLEOTIDE SEQUENCE [LARGE SCALE GENOMIC DNA]</scope>
    <source>
        <strain evidence="2 3">NIES-2499</strain>
    </source>
</reference>
<feature type="compositionally biased region" description="Polar residues" evidence="1">
    <location>
        <begin position="909"/>
        <end position="918"/>
    </location>
</feature>